<feature type="transmembrane region" description="Helical" evidence="20">
    <location>
        <begin position="234"/>
        <end position="253"/>
    </location>
</feature>
<evidence type="ECO:0000256" key="16">
    <source>
        <dbReference type="ARBA" id="ARBA00023242"/>
    </source>
</evidence>
<dbReference type="Gene3D" id="2.40.70.10">
    <property type="entry name" value="Acid Proteases"/>
    <property type="match status" value="2"/>
</dbReference>
<feature type="region of interest" description="Disordered" evidence="19">
    <location>
        <begin position="280"/>
        <end position="302"/>
    </location>
</feature>
<dbReference type="Pfam" id="PF00026">
    <property type="entry name" value="Asp"/>
    <property type="match status" value="1"/>
</dbReference>
<evidence type="ECO:0000256" key="4">
    <source>
        <dbReference type="ARBA" id="ARBA00007447"/>
    </source>
</evidence>
<evidence type="ECO:0000256" key="19">
    <source>
        <dbReference type="SAM" id="MobiDB-lite"/>
    </source>
</evidence>
<evidence type="ECO:0000313" key="22">
    <source>
        <dbReference type="EMBL" id="KAG9321184.1"/>
    </source>
</evidence>
<sequence length="1941" mass="215086">MFSTLRLQARTKKLCKSYSKDWILVLVVLVAFSLIDQIEPFHRQFSVKDTTIQHPFAKKETIPDWLLLVLAFVLPMSVIGIIAVFQRRSYTDLHNGFLGLFLAQALVLIVTDSIKIAVGRPRPDFLDRCLSLYDNAEAGTPLRLLSDPVNLLSDSSICTRRDLLRDGFKAFPSGHSSFSFGGLGFLAMYLAGKLHIFDERGHIYKSLVVLAPLILSALIATSRVGDYRHHWQDVSVGAFIGLVFAVFAYRQYYPSLSSSNCDSPFAPRVEDDLLPLAGHPAQQRRYRDDDDDRNGLLEEGTVSQETNGVGALSGVGFSQYFRRDETDETLIGIGTPPQMFKLDMDTGSSDLWIPSKKCGEHNPKCNRHARFDPSLSSTATELKTAWKIAYGDGSTVSGHLALDRLEFSEIAIENQLFGMADRESSSFLEDVVDGVFGLGFPALSALKMEEVEEKEMKGLKGSAAAAAAEAEAAAAGTEGHSRKAQKVRVSHAVLSGIMNHELIPAPVFGVWLGDGDEDVSSLEGEKEKAADSSDGEFIFGSIDRTRFEGELTYLNITDPKYWQVKVDGVRLGGGEDLGFGGETIVDTGTTLLVFPMAQAKKVNKAIGAKSDPWEGWILPCESNKDGAIEFSMNGVWFAVRRRDLVREKVKTKAGWCYSAVTASPGEVMIFGDVFIRNNYCVFDVENFAFASNRDEFMARDTSRADFWDLDTILERATRPDTGSSTSKSNIGVLSGQDLQPSAAINYTIQEVETTADGAEKVALTLSTQDVPGTWLGITTHGDLVALTNYRETITYMSQIRDPNLSRGKVCGEYLVTMAAAHDSAEADTPKESAVAEDRAEQWIRKRAKGWETEFEGLNLLVVQNAGDQQYVGTNREGSELMVFKKHTDSATAAIATEHSVQQTKEVHAQESVASSSLSTTADDEASSSKHVHTILPGSVVGVSNSVFSAPWNKVKIGTQALEKTLNESVELFGTGSHARLGHSISEAMDDDTKEVAWLVIEMLSLLRHNTSPFPEGSLNLVDTFGALRERVFIPRIGLGRADADYGTRSSTVVLFGRNSPLAVYVEKVWYGPQDETTGERTLFPHDSCEGLVWWQGQVGQPRQEWRQVEGHELQGLLQAAKDIRSPSVSMELTSRERARPTGAGLRRPNYGPMEQAFRSSSSRRTVLDLDLFEHLHLTSVEVQPGATRRSAMDRDAESSPPNNDQQPEQQIITEAFVSSRKRTSINDNQPEARESVNPPTTPKKQKTGLRRRNIGAMGEVIFGRDLTTSPTTRRPVADEDLLDILNLSRPGKDQDKVTENQLAESLDSALLANAPQTPRRESTSHTTPRRRTPRRRSKPMNPNVKPSAFKAMADAHQARINKLIHEATRFGQSGREKHSPINILRALSRVPGFNQPRKPSPEREPIPGSDQWKKLTPKTPRTMHFQTPSDRDLIPAPPNFGSEKRSGSRSSTLDRNAMSVEKRLAFDKFRNDNPFLDPEDFNKLWEAELSIGRNQRFSGRESFGMGIAGEEGHGLLEDGDTREHRLSQHDMADPFLHQIELEERPLHLEDLTTGSLPGMDNEQEPGQGQGDEDRGAEERGVRDQSLYGSVVEPASSGLTTDSGSRSTSSEAPGITLALSMSQQGSEADQALSADRVSQQQQGVPGSTDPDARDAQMDGDADSVQHLMVEQQMDENLEEEGWEDIPDDENERGVLDSQQQEQQQQQQPSSDLEHAEGLVNEFFDMTMAQQENDQDQVDRPMEEQQTHAPDLELEGQPGADLAGQAQGDLEVYEEDYMHVPDEDHVELQEHEERQGPSGVQYFDDFPSELGIMSNGNVLPTIFPKTKKTVRLSKAGVPVPSMPAALQKQHIHTFSRSRVSQEAMAVIMEGSHQFLEQASNDLAAYAEHAGRRTIDESDVELLMDRLRLTNDKVSLESLLHRYLPRELRDKVLYPDEMQRFRRS</sequence>
<evidence type="ECO:0000256" key="5">
    <source>
        <dbReference type="ARBA" id="ARBA00008816"/>
    </source>
</evidence>
<dbReference type="PANTHER" id="PTHR10165:SF35">
    <property type="entry name" value="RE23632P"/>
    <property type="match status" value="1"/>
</dbReference>
<dbReference type="FunFam" id="2.40.70.10:FF:000008">
    <property type="entry name" value="Cathepsin D"/>
    <property type="match status" value="1"/>
</dbReference>
<evidence type="ECO:0000256" key="7">
    <source>
        <dbReference type="ARBA" id="ARBA00022670"/>
    </source>
</evidence>
<dbReference type="PANTHER" id="PTHR10165">
    <property type="entry name" value="LIPID PHOSPHATE PHOSPHATASE"/>
    <property type="match status" value="1"/>
</dbReference>
<feature type="disulfide bond" evidence="18">
    <location>
        <begin position="358"/>
        <end position="365"/>
    </location>
</feature>
<feature type="region of interest" description="Disordered" evidence="19">
    <location>
        <begin position="1551"/>
        <end position="1662"/>
    </location>
</feature>
<name>A0A9P7ZZG5_MORAP</name>
<keyword evidence="16" id="KW-0539">Nucleus</keyword>
<comment type="similarity">
    <text evidence="5">Belongs to the PA-phosphatase related phosphoesterase family.</text>
</comment>
<dbReference type="GO" id="GO:0046982">
    <property type="term" value="F:protein heterodimerization activity"/>
    <property type="evidence" value="ECO:0007669"/>
    <property type="project" value="InterPro"/>
</dbReference>
<dbReference type="SUPFAM" id="SSF50630">
    <property type="entry name" value="Acid proteases"/>
    <property type="match status" value="1"/>
</dbReference>
<feature type="active site" evidence="17">
    <location>
        <position position="586"/>
    </location>
</feature>
<dbReference type="GO" id="GO:0046839">
    <property type="term" value="P:phospholipid dephosphorylation"/>
    <property type="evidence" value="ECO:0007669"/>
    <property type="project" value="TreeGrafter"/>
</dbReference>
<feature type="region of interest" description="Disordered" evidence="19">
    <location>
        <begin position="1183"/>
        <end position="1277"/>
    </location>
</feature>
<dbReference type="InterPro" id="IPR001461">
    <property type="entry name" value="Aspartic_peptidase_A1"/>
</dbReference>
<evidence type="ECO:0000256" key="12">
    <source>
        <dbReference type="ARBA" id="ARBA00022989"/>
    </source>
</evidence>
<protein>
    <recommendedName>
        <fullName evidence="21">Peptidase A1 domain-containing protein</fullName>
    </recommendedName>
</protein>
<evidence type="ECO:0000256" key="14">
    <source>
        <dbReference type="ARBA" id="ARBA00023145"/>
    </source>
</evidence>
<evidence type="ECO:0000256" key="8">
    <source>
        <dbReference type="ARBA" id="ARBA00022692"/>
    </source>
</evidence>
<dbReference type="GO" id="GO:0004190">
    <property type="term" value="F:aspartic-type endopeptidase activity"/>
    <property type="evidence" value="ECO:0007669"/>
    <property type="project" value="UniProtKB-KW"/>
</dbReference>
<keyword evidence="14" id="KW-0865">Zymogen</keyword>
<dbReference type="SUPFAM" id="SSF48317">
    <property type="entry name" value="Acid phosphatase/Vanadium-dependent haloperoxidase"/>
    <property type="match status" value="1"/>
</dbReference>
<feature type="region of interest" description="Disordered" evidence="19">
    <location>
        <begin position="1128"/>
        <end position="1162"/>
    </location>
</feature>
<dbReference type="CDD" id="cd03390">
    <property type="entry name" value="PAP2_containing_1_like"/>
    <property type="match status" value="1"/>
</dbReference>
<feature type="compositionally biased region" description="Low complexity" evidence="19">
    <location>
        <begin position="1697"/>
        <end position="1706"/>
    </location>
</feature>
<keyword evidence="11" id="KW-0378">Hydrolase</keyword>
<proteinExistence type="inferred from homology"/>
<evidence type="ECO:0000259" key="21">
    <source>
        <dbReference type="PROSITE" id="PS51767"/>
    </source>
</evidence>
<evidence type="ECO:0000256" key="3">
    <source>
        <dbReference type="ARBA" id="ARBA00004286"/>
    </source>
</evidence>
<evidence type="ECO:0000256" key="10">
    <source>
        <dbReference type="ARBA" id="ARBA00022750"/>
    </source>
</evidence>
<keyword evidence="9" id="KW-0732">Signal</keyword>
<feature type="domain" description="Peptidase A1" evidence="21">
    <location>
        <begin position="327"/>
        <end position="692"/>
    </location>
</feature>
<comment type="similarity">
    <text evidence="4">Belongs to the peptidase A1 family.</text>
</comment>
<dbReference type="Proteomes" id="UP000717515">
    <property type="component" value="Unassembled WGS sequence"/>
</dbReference>
<dbReference type="InterPro" id="IPR008551">
    <property type="entry name" value="TANGO2"/>
</dbReference>
<feature type="transmembrane region" description="Helical" evidence="20">
    <location>
        <begin position="203"/>
        <end position="222"/>
    </location>
</feature>
<dbReference type="EMBL" id="JAIFTL010000222">
    <property type="protein sequence ID" value="KAG9321184.1"/>
    <property type="molecule type" value="Genomic_DNA"/>
</dbReference>
<keyword evidence="10" id="KW-0064">Aspartyl protease</keyword>
<dbReference type="PRINTS" id="PR00792">
    <property type="entry name" value="PEPSIN"/>
</dbReference>
<evidence type="ECO:0000256" key="6">
    <source>
        <dbReference type="ARBA" id="ARBA00022454"/>
    </source>
</evidence>
<dbReference type="CDD" id="cd05471">
    <property type="entry name" value="pepsin_like"/>
    <property type="match status" value="1"/>
</dbReference>
<feature type="transmembrane region" description="Helical" evidence="20">
    <location>
        <begin position="170"/>
        <end position="191"/>
    </location>
</feature>
<evidence type="ECO:0000256" key="20">
    <source>
        <dbReference type="SAM" id="Phobius"/>
    </source>
</evidence>
<dbReference type="InterPro" id="IPR000326">
    <property type="entry name" value="PAP2/HPO"/>
</dbReference>
<organism evidence="22 23">
    <name type="scientific">Mortierella alpina</name>
    <name type="common">Oleaginous fungus</name>
    <name type="synonym">Mortierella renispora</name>
    <dbReference type="NCBI Taxonomy" id="64518"/>
    <lineage>
        <taxon>Eukaryota</taxon>
        <taxon>Fungi</taxon>
        <taxon>Fungi incertae sedis</taxon>
        <taxon>Mucoromycota</taxon>
        <taxon>Mortierellomycotina</taxon>
        <taxon>Mortierellomycetes</taxon>
        <taxon>Mortierellales</taxon>
        <taxon>Mortierellaceae</taxon>
        <taxon>Mortierella</taxon>
    </lineage>
</organism>
<comment type="subcellular location">
    <subcellularLocation>
        <location evidence="3">Chromosome</location>
    </subcellularLocation>
    <subcellularLocation>
        <location evidence="2">Membrane</location>
        <topology evidence="2">Multi-pass membrane protein</topology>
    </subcellularLocation>
    <subcellularLocation>
        <location evidence="1">Nucleus</location>
    </subcellularLocation>
</comment>
<evidence type="ECO:0000256" key="9">
    <source>
        <dbReference type="ARBA" id="ARBA00022729"/>
    </source>
</evidence>
<evidence type="ECO:0000256" key="11">
    <source>
        <dbReference type="ARBA" id="ARBA00022801"/>
    </source>
</evidence>
<keyword evidence="13 20" id="KW-0472">Membrane</keyword>
<feature type="active site" evidence="17">
    <location>
        <position position="345"/>
    </location>
</feature>
<evidence type="ECO:0000256" key="2">
    <source>
        <dbReference type="ARBA" id="ARBA00004141"/>
    </source>
</evidence>
<dbReference type="PROSITE" id="PS51767">
    <property type="entry name" value="PEPTIDASE_A1"/>
    <property type="match status" value="1"/>
</dbReference>
<keyword evidence="15 18" id="KW-1015">Disulfide bond</keyword>
<feature type="compositionally biased region" description="Basic and acidic residues" evidence="19">
    <location>
        <begin position="1571"/>
        <end position="1582"/>
    </location>
</feature>
<dbReference type="InterPro" id="IPR021109">
    <property type="entry name" value="Peptidase_aspartic_dom_sf"/>
</dbReference>
<dbReference type="InterPro" id="IPR043216">
    <property type="entry name" value="PAP-like"/>
</dbReference>
<feature type="compositionally biased region" description="Basic residues" evidence="19">
    <location>
        <begin position="1243"/>
        <end position="1253"/>
    </location>
</feature>
<feature type="region of interest" description="Disordered" evidence="19">
    <location>
        <begin position="1306"/>
        <end position="1345"/>
    </location>
</feature>
<gene>
    <name evidence="22" type="ORF">KVV02_000110</name>
</gene>
<evidence type="ECO:0000256" key="1">
    <source>
        <dbReference type="ARBA" id="ARBA00004123"/>
    </source>
</evidence>
<dbReference type="GO" id="GO:0005694">
    <property type="term" value="C:chromosome"/>
    <property type="evidence" value="ECO:0007669"/>
    <property type="project" value="UniProtKB-SubCell"/>
</dbReference>
<dbReference type="SUPFAM" id="SSF47113">
    <property type="entry name" value="Histone-fold"/>
    <property type="match status" value="1"/>
</dbReference>
<dbReference type="Pfam" id="PF15511">
    <property type="entry name" value="CENP-T_C"/>
    <property type="match status" value="1"/>
</dbReference>
<keyword evidence="8 20" id="KW-0812">Transmembrane</keyword>
<dbReference type="InterPro" id="IPR033121">
    <property type="entry name" value="PEPTIDASE_A1"/>
</dbReference>
<dbReference type="InterPro" id="IPR036938">
    <property type="entry name" value="PAP2/HPO_sf"/>
</dbReference>
<feature type="transmembrane region" description="Helical" evidence="20">
    <location>
        <begin position="65"/>
        <end position="85"/>
    </location>
</feature>
<feature type="compositionally biased region" description="Polar residues" evidence="19">
    <location>
        <begin position="1596"/>
        <end position="1610"/>
    </location>
</feature>
<feature type="region of interest" description="Disordered" evidence="19">
    <location>
        <begin position="1389"/>
        <end position="1455"/>
    </location>
</feature>
<dbReference type="Gene3D" id="1.20.144.10">
    <property type="entry name" value="Phosphatidic acid phosphatase type 2/haloperoxidase"/>
    <property type="match status" value="1"/>
</dbReference>
<dbReference type="GO" id="GO:0016020">
    <property type="term" value="C:membrane"/>
    <property type="evidence" value="ECO:0007669"/>
    <property type="project" value="UniProtKB-SubCell"/>
</dbReference>
<dbReference type="Pfam" id="PF05742">
    <property type="entry name" value="TANGO2"/>
    <property type="match status" value="1"/>
</dbReference>
<feature type="compositionally biased region" description="Polar residues" evidence="19">
    <location>
        <begin position="1199"/>
        <end position="1212"/>
    </location>
</feature>
<keyword evidence="12 20" id="KW-1133">Transmembrane helix</keyword>
<accession>A0A9P7ZZG5</accession>
<dbReference type="Gene3D" id="1.10.20.10">
    <property type="entry name" value="Histone, subunit A"/>
    <property type="match status" value="1"/>
</dbReference>
<feature type="region of interest" description="Disordered" evidence="19">
    <location>
        <begin position="1683"/>
        <end position="1711"/>
    </location>
</feature>
<dbReference type="InterPro" id="IPR009072">
    <property type="entry name" value="Histone-fold"/>
</dbReference>
<dbReference type="GO" id="GO:0006508">
    <property type="term" value="P:proteolysis"/>
    <property type="evidence" value="ECO:0007669"/>
    <property type="project" value="UniProtKB-KW"/>
</dbReference>
<dbReference type="InterPro" id="IPR035425">
    <property type="entry name" value="CENP-T/H4_C"/>
</dbReference>
<dbReference type="CDD" id="cd22920">
    <property type="entry name" value="HFD_CENP-T"/>
    <property type="match status" value="1"/>
</dbReference>
<keyword evidence="7" id="KW-0645">Protease</keyword>
<dbReference type="GO" id="GO:0005634">
    <property type="term" value="C:nucleus"/>
    <property type="evidence" value="ECO:0007669"/>
    <property type="project" value="UniProtKB-SubCell"/>
</dbReference>
<evidence type="ECO:0000256" key="18">
    <source>
        <dbReference type="PIRSR" id="PIRSR601461-2"/>
    </source>
</evidence>
<feature type="compositionally biased region" description="Basic and acidic residues" evidence="19">
    <location>
        <begin position="285"/>
        <end position="296"/>
    </location>
</feature>
<evidence type="ECO:0000313" key="23">
    <source>
        <dbReference type="Proteomes" id="UP000717515"/>
    </source>
</evidence>
<evidence type="ECO:0000256" key="15">
    <source>
        <dbReference type="ARBA" id="ARBA00023157"/>
    </source>
</evidence>
<dbReference type="Pfam" id="PF01569">
    <property type="entry name" value="PAP2"/>
    <property type="match status" value="1"/>
</dbReference>
<feature type="compositionally biased region" description="Polar residues" evidence="19">
    <location>
        <begin position="1635"/>
        <end position="1644"/>
    </location>
</feature>
<keyword evidence="6" id="KW-0158">Chromosome</keyword>
<evidence type="ECO:0000256" key="17">
    <source>
        <dbReference type="PIRSR" id="PIRSR601461-1"/>
    </source>
</evidence>
<reference evidence="22" key="1">
    <citation type="submission" date="2021-07" db="EMBL/GenBank/DDBJ databases">
        <title>Draft genome of Mortierella alpina, strain LL118, isolated from an aspen leaf litter sample.</title>
        <authorList>
            <person name="Yang S."/>
            <person name="Vinatzer B.A."/>
        </authorList>
    </citation>
    <scope>NUCLEOTIDE SEQUENCE</scope>
    <source>
        <strain evidence="22">LL118</strain>
    </source>
</reference>
<comment type="caution">
    <text evidence="22">The sequence shown here is derived from an EMBL/GenBank/DDBJ whole genome shotgun (WGS) entry which is preliminary data.</text>
</comment>
<dbReference type="GO" id="GO:0008195">
    <property type="term" value="F:phosphatidate phosphatase activity"/>
    <property type="evidence" value="ECO:0007669"/>
    <property type="project" value="TreeGrafter"/>
</dbReference>
<feature type="compositionally biased region" description="Basic residues" evidence="19">
    <location>
        <begin position="1327"/>
        <end position="1338"/>
    </location>
</feature>
<dbReference type="SMART" id="SM00014">
    <property type="entry name" value="acidPPc"/>
    <property type="match status" value="1"/>
</dbReference>
<dbReference type="GO" id="GO:0006644">
    <property type="term" value="P:phospholipid metabolic process"/>
    <property type="evidence" value="ECO:0007669"/>
    <property type="project" value="InterPro"/>
</dbReference>
<feature type="transmembrane region" description="Helical" evidence="20">
    <location>
        <begin position="97"/>
        <end position="118"/>
    </location>
</feature>
<dbReference type="InterPro" id="IPR034164">
    <property type="entry name" value="Pepsin-like_dom"/>
</dbReference>
<evidence type="ECO:0000256" key="13">
    <source>
        <dbReference type="ARBA" id="ARBA00023136"/>
    </source>
</evidence>